<sequence>MFLLVGPAGAAAPAVGMPGALQEAFTAAAQRYHVPTDVLLAVSYIESRWDAHAGRPSVSGGYGPMHLTDLRTALAQSRPVADGRDDTARTPDPSRTAALAASLTGLPEDRIRLDPAANITGGAALLASDQETLGQPLTTDPADWYGAVARYSGSGTQAAAADFADEVFDVIRSGEVRTTDSGQRVALAALPAVASPTAQVRAPGLPTGHSGHTECPSSLRCTWIPAPYEQYGPEPTDYGNHDLAERPKDSSIDYIVIHSTESTWDAAIGLVKEPTYLGWHYTVRSSDGAVAQHLATKDVGWHAGNWYINAKAIGIEHEGFLADPDAWFTEAMYRSSARLVRYLAHRFRIPMDRQHIIGHDNVPGLTADTVAGMHTDPGPYWDWAHYFRLLGVPFHAAAGSGAGVVTIDPSYSRNGPALTGCVSRDEPCTAHGSSAMLLHTAPSESAPLVKDAGLHPDGRSTSDVNDTGARVSAGQQYVVAGRRGGWTAIWYLGRKAWLRDPRRRRVTLPARAMVATPRRGQASIPVYGGAFPKASIFPTGIPVPADTTLQYRLPAGQSYVVGDKVTGEYYHSTMYNTAQQTWIRGTTYYEIQFGQRLGFVRASDVTLHRLR</sequence>
<dbReference type="InterPro" id="IPR023346">
    <property type="entry name" value="Lysozyme-like_dom_sf"/>
</dbReference>
<dbReference type="InterPro" id="IPR002502">
    <property type="entry name" value="Amidase_domain"/>
</dbReference>
<evidence type="ECO:0000259" key="5">
    <source>
        <dbReference type="SMART" id="SM00644"/>
    </source>
</evidence>
<dbReference type="PANTHER" id="PTHR30417:SF1">
    <property type="entry name" value="N-ACETYLMURAMOYL-L-ALANINE AMIDASE AMID"/>
    <property type="match status" value="1"/>
</dbReference>
<dbReference type="Gene3D" id="3.40.80.10">
    <property type="entry name" value="Peptidoglycan recognition protein-like"/>
    <property type="match status" value="1"/>
</dbReference>
<dbReference type="Gene3D" id="1.10.530.10">
    <property type="match status" value="1"/>
</dbReference>
<evidence type="ECO:0000313" key="6">
    <source>
        <dbReference type="EMBL" id="MCH6170867.1"/>
    </source>
</evidence>
<dbReference type="EC" id="3.5.1.28" evidence="2"/>
<evidence type="ECO:0000256" key="3">
    <source>
        <dbReference type="ARBA" id="ARBA00022801"/>
    </source>
</evidence>
<gene>
    <name evidence="6" type="ORF">MMF94_34640</name>
</gene>
<dbReference type="GO" id="GO:0008745">
    <property type="term" value="F:N-acetylmuramoyl-L-alanine amidase activity"/>
    <property type="evidence" value="ECO:0007669"/>
    <property type="project" value="UniProtKB-EC"/>
</dbReference>
<dbReference type="Pfam" id="PF01510">
    <property type="entry name" value="Amidase_2"/>
    <property type="match status" value="1"/>
</dbReference>
<keyword evidence="3 6" id="KW-0378">Hydrolase</keyword>
<keyword evidence="4" id="KW-0961">Cell wall biogenesis/degradation</keyword>
<evidence type="ECO:0000256" key="4">
    <source>
        <dbReference type="ARBA" id="ARBA00023316"/>
    </source>
</evidence>
<accession>A0ABS9TQP6</accession>
<evidence type="ECO:0000313" key="7">
    <source>
        <dbReference type="Proteomes" id="UP001299970"/>
    </source>
</evidence>
<name>A0ABS9TQP6_9PSEU</name>
<dbReference type="PANTHER" id="PTHR30417">
    <property type="entry name" value="N-ACETYLMURAMOYL-L-ALANINE AMIDASE AMID"/>
    <property type="match status" value="1"/>
</dbReference>
<dbReference type="SUPFAM" id="SSF53955">
    <property type="entry name" value="Lysozyme-like"/>
    <property type="match status" value="1"/>
</dbReference>
<keyword evidence="7" id="KW-1185">Reference proteome</keyword>
<evidence type="ECO:0000256" key="1">
    <source>
        <dbReference type="ARBA" id="ARBA00001561"/>
    </source>
</evidence>
<dbReference type="CDD" id="cd06583">
    <property type="entry name" value="PGRP"/>
    <property type="match status" value="1"/>
</dbReference>
<evidence type="ECO:0000256" key="2">
    <source>
        <dbReference type="ARBA" id="ARBA00011901"/>
    </source>
</evidence>
<comment type="caution">
    <text evidence="6">The sequence shown here is derived from an EMBL/GenBank/DDBJ whole genome shotgun (WGS) entry which is preliminary data.</text>
</comment>
<organism evidence="6 7">
    <name type="scientific">Pseudonocardia alaniniphila</name>
    <dbReference type="NCBI Taxonomy" id="75291"/>
    <lineage>
        <taxon>Bacteria</taxon>
        <taxon>Bacillati</taxon>
        <taxon>Actinomycetota</taxon>
        <taxon>Actinomycetes</taxon>
        <taxon>Pseudonocardiales</taxon>
        <taxon>Pseudonocardiaceae</taxon>
        <taxon>Pseudonocardia</taxon>
    </lineage>
</organism>
<protein>
    <recommendedName>
        <fullName evidence="2">N-acetylmuramoyl-L-alanine amidase</fullName>
        <ecNumber evidence="2">3.5.1.28</ecNumber>
    </recommendedName>
</protein>
<feature type="domain" description="N-acetylmuramoyl-L-alanine amidase" evidence="5">
    <location>
        <begin position="241"/>
        <end position="378"/>
    </location>
</feature>
<dbReference type="InterPro" id="IPR051206">
    <property type="entry name" value="NAMLAA_amidase_2"/>
</dbReference>
<proteinExistence type="predicted"/>
<dbReference type="InterPro" id="IPR036505">
    <property type="entry name" value="Amidase/PGRP_sf"/>
</dbReference>
<dbReference type="Proteomes" id="UP001299970">
    <property type="component" value="Unassembled WGS sequence"/>
</dbReference>
<reference evidence="6 7" key="1">
    <citation type="submission" date="2022-03" db="EMBL/GenBank/DDBJ databases">
        <title>Pseudonocardia alaer sp. nov., a novel actinomycete isolated from reed forest soil.</title>
        <authorList>
            <person name="Wang L."/>
        </authorList>
    </citation>
    <scope>NUCLEOTIDE SEQUENCE [LARGE SCALE GENOMIC DNA]</scope>
    <source>
        <strain evidence="6 7">Y-16303</strain>
    </source>
</reference>
<dbReference type="EMBL" id="JAKXMK010000037">
    <property type="protein sequence ID" value="MCH6170867.1"/>
    <property type="molecule type" value="Genomic_DNA"/>
</dbReference>
<comment type="catalytic activity">
    <reaction evidence="1">
        <text>Hydrolyzes the link between N-acetylmuramoyl residues and L-amino acid residues in certain cell-wall glycopeptides.</text>
        <dbReference type="EC" id="3.5.1.28"/>
    </reaction>
</comment>
<dbReference type="SUPFAM" id="SSF55846">
    <property type="entry name" value="N-acetylmuramoyl-L-alanine amidase-like"/>
    <property type="match status" value="1"/>
</dbReference>
<dbReference type="RefSeq" id="WP_241041674.1">
    <property type="nucleotide sequence ID" value="NZ_BAAAJF010000017.1"/>
</dbReference>
<dbReference type="SMART" id="SM00644">
    <property type="entry name" value="Ami_2"/>
    <property type="match status" value="1"/>
</dbReference>